<keyword evidence="1" id="KW-0175">Coiled coil</keyword>
<evidence type="ECO:0000256" key="1">
    <source>
        <dbReference type="SAM" id="Coils"/>
    </source>
</evidence>
<dbReference type="AlphaFoldDB" id="A0A1S4EAZ5"/>
<feature type="coiled-coil region" evidence="1">
    <location>
        <begin position="735"/>
        <end position="766"/>
    </location>
</feature>
<reference evidence="4" key="1">
    <citation type="submission" date="2025-08" db="UniProtKB">
        <authorList>
            <consortium name="RefSeq"/>
        </authorList>
    </citation>
    <scope>IDENTIFICATION</scope>
</reference>
<dbReference type="KEGG" id="dci:103508702"/>
<feature type="compositionally biased region" description="Basic residues" evidence="2">
    <location>
        <begin position="152"/>
        <end position="163"/>
    </location>
</feature>
<feature type="compositionally biased region" description="Acidic residues" evidence="2">
    <location>
        <begin position="978"/>
        <end position="988"/>
    </location>
</feature>
<feature type="region of interest" description="Disordered" evidence="2">
    <location>
        <begin position="17"/>
        <end position="318"/>
    </location>
</feature>
<sequence length="1003" mass="114572">MDNSNVRKNIPISILKRRANEMRSDHGDGIQILDEPQAPKPPSPTLLNQLRKLMGTNKDTETPAPPPPIISQSSYEEKDAPPPPTFSRGPDSPMRQRDSSPPKHPPPPVINLESEGSTKLGKRSRSSSSSSLSSSSSSSSSSSTSSADSKHATRKAKKHRKSRSSSSSDGTTSRRHKKRDTADGKSERDKSTERRFHEELLRMEIEHKRRQEAAASEVHAREKSREREKRESHRVSRERESRDRERESRDRDKQRSRRHSRDRDARRHSRERHDDRNSERSRKRTSLDRENSKKSAPEDTRVKIEEPDKRAAKVSEEKADRRVVSKVVEDARVTVSEDKRQVAKVVEPYEEGVNYNFYDPEIHWCRVCNVFPRTVKAFLLHLQEEAHMAKIIEKNSDDRPWHELPAEATPPVYDDPNVISKPVPIRDMKLFDEWQKTSVRESELTEVISNLKGKVIQKTFTEENPHWEIEWLSSRTRAFEKSLKDKASGVVEGGDGAVEVAKEADEKKRLTIAFDKKTDLRKVFKPALGAYVDDSATTDGNPEPEGDLQRDMKLFDEWQKTSVRESELTEVISNLKGKVIQKLKQSVQSELKASATVDSGDSRRRSRERDHRRPDRERDRRERSRERERDRSRDRGERDRSRERGEREKTAYQRERDQREKMAREREGRGREQDREGRREQRGDSANDTSLHETDKDRKYKTTLSPSPSDSSPSPPNSSGPKLWKPSPEDKAAYMSELEKRALETEKKLEREVWRAKVEAEKLLNRDKRVQEARGGKGLMIGRMPFLNRKRDQVKKGPNPDDKAKQDEKKTSAPEKKAMDFSAIAVPIPPPNPKPSRFSDATHKQKLATPNKPPHTASLSGVPPPPPHLMGPIPLPPGGPALPYGPVLPPPRQPLRGPAPNMAQRGPAPNVPPMRGPAPPSNPPSRTQLEKLKENLNQKLREVQKHQQEWLTNGNCSDFEDFEESQEYGDFCSNVLEEQDRDSSEEELDRIALFPGGPGTTQS</sequence>
<name>A0A1S4EAZ5_DIACI</name>
<dbReference type="PANTHER" id="PTHR15577">
    <property type="entry name" value="ZINC FINGER CONTAINING PROTEIN"/>
    <property type="match status" value="1"/>
</dbReference>
<dbReference type="RefSeq" id="XP_017299361.2">
    <property type="nucleotide sequence ID" value="XM_017443872.2"/>
</dbReference>
<organism evidence="3 4">
    <name type="scientific">Diaphorina citri</name>
    <name type="common">Asian citrus psyllid</name>
    <dbReference type="NCBI Taxonomy" id="121845"/>
    <lineage>
        <taxon>Eukaryota</taxon>
        <taxon>Metazoa</taxon>
        <taxon>Ecdysozoa</taxon>
        <taxon>Arthropoda</taxon>
        <taxon>Hexapoda</taxon>
        <taxon>Insecta</taxon>
        <taxon>Pterygota</taxon>
        <taxon>Neoptera</taxon>
        <taxon>Paraneoptera</taxon>
        <taxon>Hemiptera</taxon>
        <taxon>Sternorrhyncha</taxon>
        <taxon>Psylloidea</taxon>
        <taxon>Psyllidae</taxon>
        <taxon>Diaphorininae</taxon>
        <taxon>Diaphorina</taxon>
    </lineage>
</organism>
<dbReference type="PaxDb" id="121845-A0A1S4EAZ5"/>
<feature type="compositionally biased region" description="Basic and acidic residues" evidence="2">
    <location>
        <begin position="600"/>
        <end position="700"/>
    </location>
</feature>
<feature type="region of interest" description="Disordered" evidence="2">
    <location>
        <begin position="586"/>
        <end position="733"/>
    </location>
</feature>
<proteinExistence type="predicted"/>
<evidence type="ECO:0000313" key="3">
    <source>
        <dbReference type="Proteomes" id="UP000079169"/>
    </source>
</evidence>
<dbReference type="GO" id="GO:0005654">
    <property type="term" value="C:nucleoplasm"/>
    <property type="evidence" value="ECO:0007669"/>
    <property type="project" value="TreeGrafter"/>
</dbReference>
<evidence type="ECO:0000313" key="4">
    <source>
        <dbReference type="RefSeq" id="XP_017299361.2"/>
    </source>
</evidence>
<dbReference type="GO" id="GO:0045893">
    <property type="term" value="P:positive regulation of DNA-templated transcription"/>
    <property type="evidence" value="ECO:0007669"/>
    <property type="project" value="TreeGrafter"/>
</dbReference>
<dbReference type="GeneID" id="103508702"/>
<feature type="compositionally biased region" description="Pro residues" evidence="2">
    <location>
        <begin position="909"/>
        <end position="923"/>
    </location>
</feature>
<feature type="compositionally biased region" description="Pro residues" evidence="2">
    <location>
        <begin position="862"/>
        <end position="880"/>
    </location>
</feature>
<protein>
    <submittedName>
        <fullName evidence="4">Zinc finger CCCH domain-containing protein 13-like</fullName>
    </submittedName>
</protein>
<dbReference type="PANTHER" id="PTHR15577:SF2">
    <property type="entry name" value="ZINC FINGER PROTEIN 318"/>
    <property type="match status" value="1"/>
</dbReference>
<dbReference type="STRING" id="121845.A0A1S4EAZ5"/>
<keyword evidence="3" id="KW-1185">Reference proteome</keyword>
<dbReference type="GO" id="GO:0045892">
    <property type="term" value="P:negative regulation of DNA-templated transcription"/>
    <property type="evidence" value="ECO:0007669"/>
    <property type="project" value="TreeGrafter"/>
</dbReference>
<gene>
    <name evidence="4" type="primary">LOC103508702</name>
</gene>
<feature type="compositionally biased region" description="Basic and acidic residues" evidence="2">
    <location>
        <begin position="180"/>
        <end position="253"/>
    </location>
</feature>
<evidence type="ECO:0000256" key="2">
    <source>
        <dbReference type="SAM" id="MobiDB-lite"/>
    </source>
</evidence>
<feature type="compositionally biased region" description="Low complexity" evidence="2">
    <location>
        <begin position="126"/>
        <end position="146"/>
    </location>
</feature>
<feature type="compositionally biased region" description="Basic and acidic residues" evidence="2">
    <location>
        <begin position="261"/>
        <end position="318"/>
    </location>
</feature>
<dbReference type="InterPro" id="IPR055309">
    <property type="entry name" value="Znf318-like"/>
</dbReference>
<feature type="region of interest" description="Disordered" evidence="2">
    <location>
        <begin position="775"/>
        <end position="929"/>
    </location>
</feature>
<feature type="compositionally biased region" description="Basic and acidic residues" evidence="2">
    <location>
        <begin position="18"/>
        <end position="28"/>
    </location>
</feature>
<accession>A0A1S4EAZ5</accession>
<feature type="region of interest" description="Disordered" evidence="2">
    <location>
        <begin position="978"/>
        <end position="1003"/>
    </location>
</feature>
<feature type="compositionally biased region" description="Basic and acidic residues" evidence="2">
    <location>
        <begin position="789"/>
        <end position="819"/>
    </location>
</feature>
<dbReference type="Proteomes" id="UP000079169">
    <property type="component" value="Unplaced"/>
</dbReference>